<dbReference type="Proteomes" id="UP000323522">
    <property type="component" value="Chromosome"/>
</dbReference>
<dbReference type="Gene3D" id="1.10.287.130">
    <property type="match status" value="1"/>
</dbReference>
<dbReference type="InterPro" id="IPR003661">
    <property type="entry name" value="HisK_dim/P_dom"/>
</dbReference>
<evidence type="ECO:0000313" key="10">
    <source>
        <dbReference type="Proteomes" id="UP000323522"/>
    </source>
</evidence>
<dbReference type="PANTHER" id="PTHR43065:SF52">
    <property type="entry name" value="SENSOR PROTEIN KINASE PILS"/>
    <property type="match status" value="1"/>
</dbReference>
<dbReference type="PANTHER" id="PTHR43065">
    <property type="entry name" value="SENSOR HISTIDINE KINASE"/>
    <property type="match status" value="1"/>
</dbReference>
<dbReference type="Pfam" id="PF00512">
    <property type="entry name" value="HisKA"/>
    <property type="match status" value="1"/>
</dbReference>
<name>A0A5C1Q5P1_9BURK</name>
<dbReference type="SMART" id="SM00387">
    <property type="entry name" value="HATPase_c"/>
    <property type="match status" value="1"/>
</dbReference>
<feature type="transmembrane region" description="Helical" evidence="5">
    <location>
        <begin position="132"/>
        <end position="153"/>
    </location>
</feature>
<evidence type="ECO:0000259" key="6">
    <source>
        <dbReference type="PROSITE" id="PS50109"/>
    </source>
</evidence>
<dbReference type="AlphaFoldDB" id="A0A5C1Q5P1"/>
<dbReference type="Pfam" id="PF02518">
    <property type="entry name" value="HATPase_c"/>
    <property type="match status" value="1"/>
</dbReference>
<feature type="transmembrane region" description="Helical" evidence="5">
    <location>
        <begin position="239"/>
        <end position="260"/>
    </location>
</feature>
<dbReference type="InterPro" id="IPR003594">
    <property type="entry name" value="HATPase_dom"/>
</dbReference>
<feature type="transmembrane region" description="Helical" evidence="5">
    <location>
        <begin position="215"/>
        <end position="233"/>
    </location>
</feature>
<reference evidence="8 11" key="2">
    <citation type="submission" date="2024-06" db="EMBL/GenBank/DDBJ databases">
        <title>Genomic Encyclopedia of Type Strains, Phase IV (KMG-IV): sequencing the most valuable type-strain genomes for metagenomic binning, comparative biology and taxonomic classification.</title>
        <authorList>
            <person name="Goeker M."/>
        </authorList>
    </citation>
    <scope>NUCLEOTIDE SEQUENCE [LARGE SCALE GENOMIC DNA]</scope>
    <source>
        <strain evidence="8 11">D-501</strain>
    </source>
</reference>
<dbReference type="SUPFAM" id="SSF47384">
    <property type="entry name" value="Homodimeric domain of signal transducing histidine kinase"/>
    <property type="match status" value="1"/>
</dbReference>
<proteinExistence type="predicted"/>
<evidence type="ECO:0000256" key="1">
    <source>
        <dbReference type="ARBA" id="ARBA00000085"/>
    </source>
</evidence>
<dbReference type="InterPro" id="IPR005467">
    <property type="entry name" value="His_kinase_dom"/>
</dbReference>
<dbReference type="Pfam" id="PF25323">
    <property type="entry name" value="6TM_PilS"/>
    <property type="match status" value="1"/>
</dbReference>
<dbReference type="Proteomes" id="UP001549111">
    <property type="component" value="Unassembled WGS sequence"/>
</dbReference>
<dbReference type="Gene3D" id="3.30.450.20">
    <property type="entry name" value="PAS domain"/>
    <property type="match status" value="1"/>
</dbReference>
<evidence type="ECO:0000256" key="5">
    <source>
        <dbReference type="SAM" id="Phobius"/>
    </source>
</evidence>
<keyword evidence="5" id="KW-0472">Membrane</keyword>
<dbReference type="PROSITE" id="PS50109">
    <property type="entry name" value="HIS_KIN"/>
    <property type="match status" value="1"/>
</dbReference>
<evidence type="ECO:0000313" key="11">
    <source>
        <dbReference type="Proteomes" id="UP001549111"/>
    </source>
</evidence>
<dbReference type="GO" id="GO:0000155">
    <property type="term" value="F:phosphorelay sensor kinase activity"/>
    <property type="evidence" value="ECO:0007669"/>
    <property type="project" value="InterPro"/>
</dbReference>
<dbReference type="KEGG" id="snn:EWH46_16680"/>
<dbReference type="SUPFAM" id="SSF55874">
    <property type="entry name" value="ATPase domain of HSP90 chaperone/DNA topoisomerase II/histidine kinase"/>
    <property type="match status" value="1"/>
</dbReference>
<reference evidence="9 10" key="1">
    <citation type="submission" date="2019-02" db="EMBL/GenBank/DDBJ databases">
        <title>Complete Genome Sequence and Methylome Analysis of Sphaerotilus natans subsp. sulfidivorans D-507.</title>
        <authorList>
            <person name="Fomenkov A."/>
            <person name="Gridneva E."/>
            <person name="Smolyakov D."/>
            <person name="Dubinina G."/>
            <person name="Vincze T."/>
            <person name="Grabovich M."/>
            <person name="Roberts R.J."/>
        </authorList>
    </citation>
    <scope>NUCLEOTIDE SEQUENCE [LARGE SCALE GENOMIC DNA]</scope>
    <source>
        <strain evidence="9 10">D-507</strain>
    </source>
</reference>
<keyword evidence="11" id="KW-1185">Reference proteome</keyword>
<feature type="domain" description="PAS" evidence="7">
    <location>
        <begin position="284"/>
        <end position="321"/>
    </location>
</feature>
<organism evidence="9 10">
    <name type="scientific">Sphaerotilus sulfidivorans</name>
    <dbReference type="NCBI Taxonomy" id="639200"/>
    <lineage>
        <taxon>Bacteria</taxon>
        <taxon>Pseudomonadati</taxon>
        <taxon>Pseudomonadota</taxon>
        <taxon>Betaproteobacteria</taxon>
        <taxon>Burkholderiales</taxon>
        <taxon>Sphaerotilaceae</taxon>
        <taxon>Sphaerotilus</taxon>
    </lineage>
</organism>
<dbReference type="OrthoDB" id="9815750at2"/>
<gene>
    <name evidence="8" type="ORF">ABIC99_000692</name>
    <name evidence="9" type="ORF">EWH46_16680</name>
</gene>
<dbReference type="CDD" id="cd00130">
    <property type="entry name" value="PAS"/>
    <property type="match status" value="1"/>
</dbReference>
<dbReference type="InterPro" id="IPR036097">
    <property type="entry name" value="HisK_dim/P_sf"/>
</dbReference>
<dbReference type="SMART" id="SM00388">
    <property type="entry name" value="HisKA"/>
    <property type="match status" value="1"/>
</dbReference>
<feature type="transmembrane region" description="Helical" evidence="5">
    <location>
        <begin position="106"/>
        <end position="126"/>
    </location>
</feature>
<comment type="catalytic activity">
    <reaction evidence="1">
        <text>ATP + protein L-histidine = ADP + protein N-phospho-L-histidine.</text>
        <dbReference type="EC" id="2.7.13.3"/>
    </reaction>
</comment>
<dbReference type="EC" id="2.7.13.3" evidence="2"/>
<evidence type="ECO:0000259" key="7">
    <source>
        <dbReference type="PROSITE" id="PS50112"/>
    </source>
</evidence>
<dbReference type="InterPro" id="IPR035965">
    <property type="entry name" value="PAS-like_dom_sf"/>
</dbReference>
<evidence type="ECO:0000256" key="2">
    <source>
        <dbReference type="ARBA" id="ARBA00012438"/>
    </source>
</evidence>
<keyword evidence="9" id="KW-0418">Kinase</keyword>
<keyword evidence="5" id="KW-0812">Transmembrane</keyword>
<dbReference type="EMBL" id="JBEPLS010000002">
    <property type="protein sequence ID" value="MET3602908.1"/>
    <property type="molecule type" value="Genomic_DNA"/>
</dbReference>
<dbReference type="PRINTS" id="PR00344">
    <property type="entry name" value="BCTRLSENSOR"/>
</dbReference>
<feature type="transmembrane region" description="Helical" evidence="5">
    <location>
        <begin position="165"/>
        <end position="185"/>
    </location>
</feature>
<dbReference type="Gene3D" id="3.30.565.10">
    <property type="entry name" value="Histidine kinase-like ATPase, C-terminal domain"/>
    <property type="match status" value="1"/>
</dbReference>
<dbReference type="InterPro" id="IPR036890">
    <property type="entry name" value="HATPase_C_sf"/>
</dbReference>
<evidence type="ECO:0000256" key="4">
    <source>
        <dbReference type="SAM" id="MobiDB-lite"/>
    </source>
</evidence>
<protein>
    <recommendedName>
        <fullName evidence="2">histidine kinase</fullName>
        <ecNumber evidence="2">2.7.13.3</ecNumber>
    </recommendedName>
</protein>
<feature type="region of interest" description="Disordered" evidence="4">
    <location>
        <begin position="28"/>
        <end position="93"/>
    </location>
</feature>
<keyword evidence="8" id="KW-0808">Transferase</keyword>
<feature type="domain" description="Histidine kinase" evidence="6">
    <location>
        <begin position="426"/>
        <end position="640"/>
    </location>
</feature>
<dbReference type="RefSeq" id="WP_149504856.1">
    <property type="nucleotide sequence ID" value="NZ_CP035708.1"/>
</dbReference>
<dbReference type="InterPro" id="IPR000014">
    <property type="entry name" value="PAS"/>
</dbReference>
<dbReference type="PROSITE" id="PS50112">
    <property type="entry name" value="PAS"/>
    <property type="match status" value="1"/>
</dbReference>
<evidence type="ECO:0000313" key="9">
    <source>
        <dbReference type="EMBL" id="QEN02229.1"/>
    </source>
</evidence>
<dbReference type="InterPro" id="IPR004358">
    <property type="entry name" value="Sig_transdc_His_kin-like_C"/>
</dbReference>
<feature type="compositionally biased region" description="Low complexity" evidence="4">
    <location>
        <begin position="47"/>
        <end position="56"/>
    </location>
</feature>
<dbReference type="EMBL" id="CP035708">
    <property type="protein sequence ID" value="QEN02229.1"/>
    <property type="molecule type" value="Genomic_DNA"/>
</dbReference>
<dbReference type="SUPFAM" id="SSF55785">
    <property type="entry name" value="PYP-like sensor domain (PAS domain)"/>
    <property type="match status" value="1"/>
</dbReference>
<dbReference type="Pfam" id="PF13188">
    <property type="entry name" value="PAS_8"/>
    <property type="match status" value="1"/>
</dbReference>
<sequence length="653" mass="70106">MKGGQERRRGHRNGGIWFQTMVLGAERTGPLDADLDTDLSPDTRPGPSTAPAASAADEPVRPFVRRGSQAPPAAAETPLQAAPDSPPRPRSEPPAPLLRLFRAFSIARLLLGLLLLGIQGLVVFYLGGRAQWPTLAVCALQVAAAVAVLAWPVPPDGYMAISGRLRGRWALATVAVDLIAFTLLLTLSGPPVNAVALYMLPVLMAATLMPRRPALGVASLVVLLMLAAAWWGTDTPAELAAAMMHAGIAGGGVMTVAALAGELADRLARQELAARNTLELARQQARLNRLMIEEIQDGVMVADRHGRVQAANPAALQLIGLPEGGRFEAFGLDRSPSWEPLQQALAQAFAEGAWPEAGRELSLRLPGPGGDERHPQERPLRLRMRFARRRTRPGEALCVLFLEDVRTLRARERQERLAAMGRVSAGIAHEIRNPLAAIAQANALLAEELLDPAQQRLARIVADNVVRLQRIVDDVAEVSPGAPREAPVIDLGAQVSALCADWSRTAGIRADRDAVLFVDAGDQPLPVRFDIEHLRRVLVNLLDNALRHGSGQPHAVWVRACARPQGLIELSVASDGAVIAPDVEPHLFEPFFSTRSRGTGLGLYICRELCGRYRAAIEFRPRGPGARHRNVFVVTMPRVALASGVTALPAAAS</sequence>
<keyword evidence="5" id="KW-1133">Transmembrane helix</keyword>
<keyword evidence="3" id="KW-0597">Phosphoprotein</keyword>
<accession>A0A5C1Q5P1</accession>
<evidence type="ECO:0000313" key="8">
    <source>
        <dbReference type="EMBL" id="MET3602908.1"/>
    </source>
</evidence>
<dbReference type="CDD" id="cd00082">
    <property type="entry name" value="HisKA"/>
    <property type="match status" value="1"/>
</dbReference>
<evidence type="ECO:0000256" key="3">
    <source>
        <dbReference type="ARBA" id="ARBA00022553"/>
    </source>
</evidence>
<feature type="compositionally biased region" description="Pro residues" evidence="4">
    <location>
        <begin position="84"/>
        <end position="93"/>
    </location>
</feature>